<keyword evidence="2" id="KW-0732">Signal</keyword>
<dbReference type="EMBL" id="KZ679679">
    <property type="protein sequence ID" value="PTB55532.1"/>
    <property type="molecule type" value="Genomic_DNA"/>
</dbReference>
<feature type="chain" id="PRO_5015451933" description="Secreted protein" evidence="2">
    <location>
        <begin position="21"/>
        <end position="135"/>
    </location>
</feature>
<accession>A0A2T4AET1</accession>
<keyword evidence="1" id="KW-1133">Transmembrane helix</keyword>
<evidence type="ECO:0000256" key="1">
    <source>
        <dbReference type="SAM" id="Phobius"/>
    </source>
</evidence>
<keyword evidence="1" id="KW-0472">Membrane</keyword>
<dbReference type="RefSeq" id="XP_024775209.1">
    <property type="nucleotide sequence ID" value="XM_024914877.1"/>
</dbReference>
<feature type="signal peptide" evidence="2">
    <location>
        <begin position="1"/>
        <end position="20"/>
    </location>
</feature>
<evidence type="ECO:0000256" key="2">
    <source>
        <dbReference type="SAM" id="SignalP"/>
    </source>
</evidence>
<protein>
    <recommendedName>
        <fullName evidence="5">Secreted protein</fullName>
    </recommendedName>
</protein>
<evidence type="ECO:0008006" key="5">
    <source>
        <dbReference type="Google" id="ProtNLM"/>
    </source>
</evidence>
<name>A0A2T4AET1_TRIHA</name>
<dbReference type="AlphaFoldDB" id="A0A2T4AET1"/>
<evidence type="ECO:0000313" key="3">
    <source>
        <dbReference type="EMBL" id="PTB55532.1"/>
    </source>
</evidence>
<evidence type="ECO:0000313" key="4">
    <source>
        <dbReference type="Proteomes" id="UP000241690"/>
    </source>
</evidence>
<gene>
    <name evidence="3" type="ORF">M431DRAFT_403067</name>
</gene>
<keyword evidence="1" id="KW-0812">Transmembrane</keyword>
<dbReference type="GeneID" id="36623443"/>
<sequence>MLVFLSCCILCSLSSQPSVSLPFTVPCLSLFPVLFPGIPFFATLLLVPFSFPIYSHSFETARVSPFKVFVRFWQGDAVKGERRKISSGEAVLRRVDLLKPPCVCRSGIIMAHKAWPCVAFEGELLCLGKASHAGP</sequence>
<feature type="transmembrane region" description="Helical" evidence="1">
    <location>
        <begin position="30"/>
        <end position="54"/>
    </location>
</feature>
<dbReference type="Proteomes" id="UP000241690">
    <property type="component" value="Unassembled WGS sequence"/>
</dbReference>
<organism evidence="3 4">
    <name type="scientific">Trichoderma harzianum CBS 226.95</name>
    <dbReference type="NCBI Taxonomy" id="983964"/>
    <lineage>
        <taxon>Eukaryota</taxon>
        <taxon>Fungi</taxon>
        <taxon>Dikarya</taxon>
        <taxon>Ascomycota</taxon>
        <taxon>Pezizomycotina</taxon>
        <taxon>Sordariomycetes</taxon>
        <taxon>Hypocreomycetidae</taxon>
        <taxon>Hypocreales</taxon>
        <taxon>Hypocreaceae</taxon>
        <taxon>Trichoderma</taxon>
    </lineage>
</organism>
<keyword evidence="4" id="KW-1185">Reference proteome</keyword>
<proteinExistence type="predicted"/>
<reference evidence="3 4" key="1">
    <citation type="submission" date="2016-07" db="EMBL/GenBank/DDBJ databases">
        <title>Multiple horizontal gene transfer events from other fungi enriched the ability of initially mycotrophic Trichoderma (Ascomycota) to feed on dead plant biomass.</title>
        <authorList>
            <consortium name="DOE Joint Genome Institute"/>
            <person name="Aerts A."/>
            <person name="Atanasova L."/>
            <person name="Chenthamara K."/>
            <person name="Zhang J."/>
            <person name="Grujic M."/>
            <person name="Henrissat B."/>
            <person name="Kuo A."/>
            <person name="Salamov A."/>
            <person name="Lipzen A."/>
            <person name="Labutti K."/>
            <person name="Barry K."/>
            <person name="Miao Y."/>
            <person name="Rahimi M.J."/>
            <person name="Shen Q."/>
            <person name="Grigoriev I.V."/>
            <person name="Kubicek C.P."/>
            <person name="Druzhinina I.S."/>
        </authorList>
    </citation>
    <scope>NUCLEOTIDE SEQUENCE [LARGE SCALE GENOMIC DNA]</scope>
    <source>
        <strain evidence="3 4">CBS 226.95</strain>
    </source>
</reference>